<dbReference type="AlphaFoldDB" id="A0AAD2D4P2"/>
<feature type="compositionally biased region" description="Basic residues" evidence="1">
    <location>
        <begin position="209"/>
        <end position="224"/>
    </location>
</feature>
<proteinExistence type="predicted"/>
<evidence type="ECO:0000313" key="3">
    <source>
        <dbReference type="EMBL" id="CAI2379791.1"/>
    </source>
</evidence>
<dbReference type="Pfam" id="PF22600">
    <property type="entry name" value="MTPAP-like_central"/>
    <property type="match status" value="1"/>
</dbReference>
<feature type="compositionally biased region" description="Basic and acidic residues" evidence="1">
    <location>
        <begin position="143"/>
        <end position="152"/>
    </location>
</feature>
<gene>
    <name evidence="3" type="ORF">ECRASSUSDP1_LOCUS21208</name>
</gene>
<accession>A0AAD2D4P2</accession>
<dbReference type="SUPFAM" id="SSF81301">
    <property type="entry name" value="Nucleotidyltransferase"/>
    <property type="match status" value="1"/>
</dbReference>
<dbReference type="Gene3D" id="3.30.460.10">
    <property type="entry name" value="Beta Polymerase, domain 2"/>
    <property type="match status" value="1"/>
</dbReference>
<dbReference type="InterPro" id="IPR054708">
    <property type="entry name" value="MTPAP-like_central"/>
</dbReference>
<dbReference type="EMBL" id="CAMPGE010021657">
    <property type="protein sequence ID" value="CAI2379791.1"/>
    <property type="molecule type" value="Genomic_DNA"/>
</dbReference>
<feature type="region of interest" description="Disordered" evidence="1">
    <location>
        <begin position="72"/>
        <end position="101"/>
    </location>
</feature>
<feature type="domain" description="Poly(A) RNA polymerase mitochondrial-like central palm" evidence="2">
    <location>
        <begin position="467"/>
        <end position="563"/>
    </location>
</feature>
<keyword evidence="4" id="KW-1185">Reference proteome</keyword>
<organism evidence="3 4">
    <name type="scientific">Euplotes crassus</name>
    <dbReference type="NCBI Taxonomy" id="5936"/>
    <lineage>
        <taxon>Eukaryota</taxon>
        <taxon>Sar</taxon>
        <taxon>Alveolata</taxon>
        <taxon>Ciliophora</taxon>
        <taxon>Intramacronucleata</taxon>
        <taxon>Spirotrichea</taxon>
        <taxon>Hypotrichia</taxon>
        <taxon>Euplotida</taxon>
        <taxon>Euplotidae</taxon>
        <taxon>Moneuplotes</taxon>
    </lineage>
</organism>
<protein>
    <recommendedName>
        <fullName evidence="2">Poly(A) RNA polymerase mitochondrial-like central palm domain-containing protein</fullName>
    </recommendedName>
</protein>
<feature type="compositionally biased region" description="Basic residues" evidence="1">
    <location>
        <begin position="153"/>
        <end position="176"/>
    </location>
</feature>
<comment type="caution">
    <text evidence="3">The sequence shown here is derived from an EMBL/GenBank/DDBJ whole genome shotgun (WGS) entry which is preliminary data.</text>
</comment>
<feature type="region of interest" description="Disordered" evidence="1">
    <location>
        <begin position="133"/>
        <end position="224"/>
    </location>
</feature>
<reference evidence="3" key="1">
    <citation type="submission" date="2023-07" db="EMBL/GenBank/DDBJ databases">
        <authorList>
            <consortium name="AG Swart"/>
            <person name="Singh M."/>
            <person name="Singh A."/>
            <person name="Seah K."/>
            <person name="Emmerich C."/>
        </authorList>
    </citation>
    <scope>NUCLEOTIDE SEQUENCE</scope>
    <source>
        <strain evidence="3">DP1</strain>
    </source>
</reference>
<dbReference type="Proteomes" id="UP001295684">
    <property type="component" value="Unassembled WGS sequence"/>
</dbReference>
<evidence type="ECO:0000259" key="2">
    <source>
        <dbReference type="Pfam" id="PF22600"/>
    </source>
</evidence>
<dbReference type="InterPro" id="IPR043519">
    <property type="entry name" value="NT_sf"/>
</dbReference>
<evidence type="ECO:0000313" key="4">
    <source>
        <dbReference type="Proteomes" id="UP001295684"/>
    </source>
</evidence>
<name>A0AAD2D4P2_EUPCR</name>
<sequence>MAYLLQQLKIKLFGCAPPQPEPVVEAQIETVKQVQPKKKRRNRNRNRHKQKVFRTLESEKLTKTFNRVSTQEYSIGEKSGDKGSLKALPEPSSEEGWTTVPDILSTKSVQKVDEKLLTNCKKSQKTNKLAIKRFNSEGGQDSFRSHGLEDTHKKPKAKDKKKKSKKKRGGHNKIAKRIVFELKEGSNSDSNNQPQEGDKNNKPLSNRKDQRKIKSPNYQNRKKNMAHVMKKSITLWDETQSDTSNAQSAQDPKIKASKIIENSSMTNFKILNDDTQSEVRCIETAETPREEIKEKRLFNFDSYSERGPRYSCKSLQNTDCKNSPVKKPVKNRTRINSNVKPFCSNYSKHQKNRYSHGYFDNNYWQGHQDPPSDINFGNLMQNGCFQLLNEKLQAFASGRFERPQQSPRYFNDHFRANTVTKSKTVVSGAAFSESGFGENIDRLYTSESSDMDYYETQYDEARFYNRLDQEIYLFVDSIEKKIASVSSERKTLERKILDICHSAFSDQPVKLDMFGSLTTGLALESSDMDLVVTGLKIQDRDDVIAHIRILQSYFKKFEYFTKLSYHQTCSRPPEGERCRKPEEFVSCCS</sequence>
<evidence type="ECO:0000256" key="1">
    <source>
        <dbReference type="SAM" id="MobiDB-lite"/>
    </source>
</evidence>